<sequence length="251" mass="27412">MVFSMQQPFNNLLPPTTKQPPSPAASAGAAKGYRPRSGHLAADLLGRPCPRRRATRAVRAAVPTNSNSSEFICVKNNTIQDTKLPREGKFFEVEMAVRDCELDKYGVVSSAVLAAFMETARQEMLTSLGVPTGSIARAGRALAVSKLTVKYMAPLKSGAKFVVMVRVVQIKGVRMLTEHLIATLPDHEKLWPPSSASTKTTGRLACSRKWRSYCTSSLLTRINHGICCCRLHIWTSVSGYKYAVLVSGTKK</sequence>
<dbReference type="AlphaFoldDB" id="A0A2S3GS53"/>
<evidence type="ECO:0000259" key="2">
    <source>
        <dbReference type="Pfam" id="PF03061"/>
    </source>
</evidence>
<accession>A0A2S3GS53</accession>
<dbReference type="InterPro" id="IPR050563">
    <property type="entry name" value="4-hydroxybenzoyl-CoA_TE"/>
</dbReference>
<dbReference type="PANTHER" id="PTHR31793:SF32">
    <property type="entry name" value="THIOESTERASE DOMAIN-CONTAINING PROTEIN"/>
    <property type="match status" value="1"/>
</dbReference>
<dbReference type="GO" id="GO:0016297">
    <property type="term" value="F:fatty acyl-[ACP] hydrolase activity"/>
    <property type="evidence" value="ECO:0007669"/>
    <property type="project" value="TreeGrafter"/>
</dbReference>
<dbReference type="Gramene" id="PAN07438">
    <property type="protein sequence ID" value="PAN07438"/>
    <property type="gene ID" value="PAHAL_1G336100"/>
</dbReference>
<dbReference type="Gene3D" id="3.10.129.10">
    <property type="entry name" value="Hotdog Thioesterase"/>
    <property type="match status" value="1"/>
</dbReference>
<dbReference type="Pfam" id="PF03061">
    <property type="entry name" value="4HBT"/>
    <property type="match status" value="1"/>
</dbReference>
<evidence type="ECO:0000313" key="3">
    <source>
        <dbReference type="EMBL" id="PAN07438.1"/>
    </source>
</evidence>
<reference evidence="3" key="1">
    <citation type="submission" date="2018-04" db="EMBL/GenBank/DDBJ databases">
        <title>WGS assembly of Panicum hallii.</title>
        <authorList>
            <person name="Lovell J."/>
            <person name="Jenkins J."/>
            <person name="Lowry D."/>
            <person name="Mamidi S."/>
            <person name="Sreedasyam A."/>
            <person name="Weng X."/>
            <person name="Barry K."/>
            <person name="Bonette J."/>
            <person name="Campitelli B."/>
            <person name="Daum C."/>
            <person name="Gordon S."/>
            <person name="Gould B."/>
            <person name="Lipzen A."/>
            <person name="Macqueen A."/>
            <person name="Palacio-Mejia J."/>
            <person name="Plott C."/>
            <person name="Shakirov E."/>
            <person name="Shu S."/>
            <person name="Yoshinaga Y."/>
            <person name="Zane M."/>
            <person name="Rokhsar D."/>
            <person name="Grimwood J."/>
            <person name="Schmutz J."/>
            <person name="Juenger T."/>
        </authorList>
    </citation>
    <scope>NUCLEOTIDE SEQUENCE [LARGE SCALE GENOMIC DNA]</scope>
    <source>
        <strain evidence="3">FIL2</strain>
    </source>
</reference>
<dbReference type="Proteomes" id="UP000243499">
    <property type="component" value="Chromosome 1"/>
</dbReference>
<organism evidence="3">
    <name type="scientific">Panicum hallii</name>
    <dbReference type="NCBI Taxonomy" id="206008"/>
    <lineage>
        <taxon>Eukaryota</taxon>
        <taxon>Viridiplantae</taxon>
        <taxon>Streptophyta</taxon>
        <taxon>Embryophyta</taxon>
        <taxon>Tracheophyta</taxon>
        <taxon>Spermatophyta</taxon>
        <taxon>Magnoliopsida</taxon>
        <taxon>Liliopsida</taxon>
        <taxon>Poales</taxon>
        <taxon>Poaceae</taxon>
        <taxon>PACMAD clade</taxon>
        <taxon>Panicoideae</taxon>
        <taxon>Panicodae</taxon>
        <taxon>Paniceae</taxon>
        <taxon>Panicinae</taxon>
        <taxon>Panicum</taxon>
        <taxon>Panicum sect. Panicum</taxon>
    </lineage>
</organism>
<name>A0A2S3GS53_9POAL</name>
<proteinExistence type="predicted"/>
<dbReference type="EMBL" id="CM008046">
    <property type="protein sequence ID" value="PAN07438.1"/>
    <property type="molecule type" value="Genomic_DNA"/>
</dbReference>
<feature type="compositionally biased region" description="Polar residues" evidence="1">
    <location>
        <begin position="1"/>
        <end position="16"/>
    </location>
</feature>
<gene>
    <name evidence="3" type="ORF">PAHAL_1G336100</name>
</gene>
<evidence type="ECO:0000256" key="1">
    <source>
        <dbReference type="SAM" id="MobiDB-lite"/>
    </source>
</evidence>
<dbReference type="CDD" id="cd00586">
    <property type="entry name" value="4HBT"/>
    <property type="match status" value="1"/>
</dbReference>
<protein>
    <recommendedName>
        <fullName evidence="2">Thioesterase domain-containing protein</fullName>
    </recommendedName>
</protein>
<feature type="region of interest" description="Disordered" evidence="1">
    <location>
        <begin position="1"/>
        <end position="34"/>
    </location>
</feature>
<dbReference type="InterPro" id="IPR029069">
    <property type="entry name" value="HotDog_dom_sf"/>
</dbReference>
<dbReference type="SUPFAM" id="SSF54637">
    <property type="entry name" value="Thioesterase/thiol ester dehydrase-isomerase"/>
    <property type="match status" value="1"/>
</dbReference>
<dbReference type="GO" id="GO:0009507">
    <property type="term" value="C:chloroplast"/>
    <property type="evidence" value="ECO:0007669"/>
    <property type="project" value="TreeGrafter"/>
</dbReference>
<dbReference type="InterPro" id="IPR006683">
    <property type="entry name" value="Thioestr_dom"/>
</dbReference>
<dbReference type="PANTHER" id="PTHR31793">
    <property type="entry name" value="4-HYDROXYBENZOYL-COA THIOESTERASE FAMILY MEMBER"/>
    <property type="match status" value="1"/>
</dbReference>
<feature type="domain" description="Thioesterase" evidence="2">
    <location>
        <begin position="105"/>
        <end position="181"/>
    </location>
</feature>